<proteinExistence type="predicted"/>
<comment type="caution">
    <text evidence="2">The sequence shown here is derived from an EMBL/GenBank/DDBJ whole genome shotgun (WGS) entry which is preliminary data.</text>
</comment>
<organism evidence="2 3">
    <name type="scientific">Hohenbuehelia grisea</name>
    <dbReference type="NCBI Taxonomy" id="104357"/>
    <lineage>
        <taxon>Eukaryota</taxon>
        <taxon>Fungi</taxon>
        <taxon>Dikarya</taxon>
        <taxon>Basidiomycota</taxon>
        <taxon>Agaricomycotina</taxon>
        <taxon>Agaricomycetes</taxon>
        <taxon>Agaricomycetidae</taxon>
        <taxon>Agaricales</taxon>
        <taxon>Pleurotineae</taxon>
        <taxon>Pleurotaceae</taxon>
        <taxon>Hohenbuehelia</taxon>
    </lineage>
</organism>
<gene>
    <name evidence="2" type="ORF">HGRIS_002297</name>
</gene>
<feature type="region of interest" description="Disordered" evidence="1">
    <location>
        <begin position="72"/>
        <end position="98"/>
    </location>
</feature>
<protein>
    <submittedName>
        <fullName evidence="2">Uncharacterized protein</fullName>
    </submittedName>
</protein>
<sequence>MKRKFEFESDDVTPTKSKQLKLVPFPNYEPDTDVAMSDAEPLRIETHHTRLSSNASTLSSFSESPLTQSPYLNFDAHPLPAQSSVGSPESVASDFSYGVAQTPSSPSVGLLQPSTTFVHHGSNCYQIPKLRVACASGPNGSRTMWSFCEQCGAISMVDND</sequence>
<evidence type="ECO:0000256" key="1">
    <source>
        <dbReference type="SAM" id="MobiDB-lite"/>
    </source>
</evidence>
<dbReference type="EMBL" id="JASNQZ010000006">
    <property type="protein sequence ID" value="KAL0956131.1"/>
    <property type="molecule type" value="Genomic_DNA"/>
</dbReference>
<accession>A0ABR3JK70</accession>
<evidence type="ECO:0000313" key="3">
    <source>
        <dbReference type="Proteomes" id="UP001556367"/>
    </source>
</evidence>
<reference evidence="3" key="1">
    <citation type="submission" date="2024-06" db="EMBL/GenBank/DDBJ databases">
        <title>Multi-omics analyses provide insights into the biosynthesis of the anticancer antibiotic pleurotin in Hohenbuehelia grisea.</title>
        <authorList>
            <person name="Weaver J.A."/>
            <person name="Alberti F."/>
        </authorList>
    </citation>
    <scope>NUCLEOTIDE SEQUENCE [LARGE SCALE GENOMIC DNA]</scope>
    <source>
        <strain evidence="3">T-177</strain>
    </source>
</reference>
<dbReference type="Proteomes" id="UP001556367">
    <property type="component" value="Unassembled WGS sequence"/>
</dbReference>
<evidence type="ECO:0000313" key="2">
    <source>
        <dbReference type="EMBL" id="KAL0956131.1"/>
    </source>
</evidence>
<name>A0ABR3JK70_9AGAR</name>
<keyword evidence="3" id="KW-1185">Reference proteome</keyword>